<proteinExistence type="inferred from homology"/>
<comment type="similarity">
    <text evidence="1 9">Belongs to the peptidase S11 family.</text>
</comment>
<dbReference type="PANTHER" id="PTHR21581">
    <property type="entry name" value="D-ALANYL-D-ALANINE CARBOXYPEPTIDASE"/>
    <property type="match status" value="1"/>
</dbReference>
<dbReference type="Proteomes" id="UP000076623">
    <property type="component" value="Chromosome"/>
</dbReference>
<feature type="active site" description="Proton acceptor" evidence="7">
    <location>
        <position position="65"/>
    </location>
</feature>
<name>A0A160IP58_9BACL</name>
<dbReference type="Gene3D" id="3.40.710.10">
    <property type="entry name" value="DD-peptidase/beta-lactamase superfamily"/>
    <property type="match status" value="1"/>
</dbReference>
<evidence type="ECO:0000256" key="10">
    <source>
        <dbReference type="SAM" id="SignalP"/>
    </source>
</evidence>
<evidence type="ECO:0000256" key="9">
    <source>
        <dbReference type="RuleBase" id="RU004016"/>
    </source>
</evidence>
<dbReference type="GO" id="GO:0009252">
    <property type="term" value="P:peptidoglycan biosynthetic process"/>
    <property type="evidence" value="ECO:0007669"/>
    <property type="project" value="UniProtKB-KW"/>
</dbReference>
<evidence type="ECO:0000256" key="4">
    <source>
        <dbReference type="ARBA" id="ARBA00022960"/>
    </source>
</evidence>
<feature type="signal peptide" evidence="10">
    <location>
        <begin position="1"/>
        <end position="29"/>
    </location>
</feature>
<dbReference type="EMBL" id="CP015378">
    <property type="protein sequence ID" value="ANC77730.1"/>
    <property type="molecule type" value="Genomic_DNA"/>
</dbReference>
<dbReference type="RefSeq" id="WP_066395800.1">
    <property type="nucleotide sequence ID" value="NZ_CP015378.1"/>
</dbReference>
<dbReference type="PANTHER" id="PTHR21581:SF33">
    <property type="entry name" value="D-ALANYL-D-ALANINE CARBOXYPEPTIDASE DACB"/>
    <property type="match status" value="1"/>
</dbReference>
<dbReference type="KEGG" id="fpn:ABE65_013350"/>
<dbReference type="InterPro" id="IPR012338">
    <property type="entry name" value="Beta-lactam/transpept-like"/>
</dbReference>
<keyword evidence="3" id="KW-0378">Hydrolase</keyword>
<evidence type="ECO:0000313" key="12">
    <source>
        <dbReference type="EMBL" id="ANC77730.1"/>
    </source>
</evidence>
<feature type="active site" evidence="7">
    <location>
        <position position="117"/>
    </location>
</feature>
<accession>A0A160IP58</accession>
<dbReference type="InterPro" id="IPR018044">
    <property type="entry name" value="Peptidase_S11"/>
</dbReference>
<evidence type="ECO:0000313" key="13">
    <source>
        <dbReference type="Proteomes" id="UP000076623"/>
    </source>
</evidence>
<dbReference type="STRING" id="1221500.ABE65_013350"/>
<evidence type="ECO:0000256" key="3">
    <source>
        <dbReference type="ARBA" id="ARBA00022801"/>
    </source>
</evidence>
<keyword evidence="2 10" id="KW-0732">Signal</keyword>
<evidence type="ECO:0000256" key="7">
    <source>
        <dbReference type="PIRSR" id="PIRSR618044-1"/>
    </source>
</evidence>
<evidence type="ECO:0000256" key="8">
    <source>
        <dbReference type="PIRSR" id="PIRSR618044-2"/>
    </source>
</evidence>
<feature type="active site" description="Acyl-ester intermediate" evidence="7">
    <location>
        <position position="62"/>
    </location>
</feature>
<dbReference type="InterPro" id="IPR001967">
    <property type="entry name" value="Peptidase_S11_N"/>
</dbReference>
<dbReference type="PRINTS" id="PR00725">
    <property type="entry name" value="DADACBPTASE1"/>
</dbReference>
<keyword evidence="5" id="KW-0573">Peptidoglycan synthesis</keyword>
<dbReference type="SUPFAM" id="SSF56601">
    <property type="entry name" value="beta-lactamase/transpeptidase-like"/>
    <property type="match status" value="1"/>
</dbReference>
<evidence type="ECO:0000256" key="2">
    <source>
        <dbReference type="ARBA" id="ARBA00022729"/>
    </source>
</evidence>
<keyword evidence="4" id="KW-0133">Cell shape</keyword>
<dbReference type="GO" id="GO:0009002">
    <property type="term" value="F:serine-type D-Ala-D-Ala carboxypeptidase activity"/>
    <property type="evidence" value="ECO:0007669"/>
    <property type="project" value="InterPro"/>
</dbReference>
<evidence type="ECO:0000256" key="5">
    <source>
        <dbReference type="ARBA" id="ARBA00022984"/>
    </source>
</evidence>
<sequence length="391" mass="44349">MKRILKRKPLLLVLIGMLILAAFPQEAKAEPGVSASAAVLMEQSSGRVLYGRNEHRPMRIASITKIMTAILAIESGKMNDTVTITESASRTEGSSLYLKPGEKIPLKDLVYGLMLRSGNDSAVAIAEHVGGSLDGFSYLMNQKAEEIGMKHTRFRNPHGLDTHEDHYSTAYDMAVLTRYAMNNDTFKDVSSTKVYRSEQTGEKWDRVWRNKNKMLKLYEYSTGGKTGYTKRAKRTLVSTAEKDGMELIAVTLNDPNDWDDHRNLFEWGFHSFKMTELIKEGEISGIKDKGYKGKVEAARTFTYPLQKEEVGQISSSIQLYELPKSGKWEKEKVPKPVGRYFVDLKETRIADLPLYYDGKALIKPDQGGLWSSFKSIFNRLFFVAKEDNRLW</sequence>
<evidence type="ECO:0000259" key="11">
    <source>
        <dbReference type="Pfam" id="PF00768"/>
    </source>
</evidence>
<keyword evidence="6" id="KW-0961">Cell wall biogenesis/degradation</keyword>
<dbReference type="GO" id="GO:0071555">
    <property type="term" value="P:cell wall organization"/>
    <property type="evidence" value="ECO:0007669"/>
    <property type="project" value="UniProtKB-KW"/>
</dbReference>
<evidence type="ECO:0000256" key="6">
    <source>
        <dbReference type="ARBA" id="ARBA00023316"/>
    </source>
</evidence>
<feature type="domain" description="Peptidase S11 D-alanyl-D-alanine carboxypeptidase A N-terminal" evidence="11">
    <location>
        <begin position="27"/>
        <end position="255"/>
    </location>
</feature>
<dbReference type="AlphaFoldDB" id="A0A160IP58"/>
<dbReference type="GO" id="GO:0008360">
    <property type="term" value="P:regulation of cell shape"/>
    <property type="evidence" value="ECO:0007669"/>
    <property type="project" value="UniProtKB-KW"/>
</dbReference>
<dbReference type="GO" id="GO:0006508">
    <property type="term" value="P:proteolysis"/>
    <property type="evidence" value="ECO:0007669"/>
    <property type="project" value="InterPro"/>
</dbReference>
<organism evidence="12 13">
    <name type="scientific">Fictibacillus phosphorivorans</name>
    <dbReference type="NCBI Taxonomy" id="1221500"/>
    <lineage>
        <taxon>Bacteria</taxon>
        <taxon>Bacillati</taxon>
        <taxon>Bacillota</taxon>
        <taxon>Bacilli</taxon>
        <taxon>Bacillales</taxon>
        <taxon>Fictibacillaceae</taxon>
        <taxon>Fictibacillus</taxon>
    </lineage>
</organism>
<keyword evidence="12" id="KW-0121">Carboxypeptidase</keyword>
<gene>
    <name evidence="12" type="ORF">ABE65_013350</name>
</gene>
<keyword evidence="12" id="KW-0645">Protease</keyword>
<keyword evidence="13" id="KW-1185">Reference proteome</keyword>
<dbReference type="Pfam" id="PF00768">
    <property type="entry name" value="Peptidase_S11"/>
    <property type="match status" value="1"/>
</dbReference>
<dbReference type="Gene3D" id="2.30.140.30">
    <property type="match status" value="1"/>
</dbReference>
<feature type="binding site" evidence="8">
    <location>
        <position position="225"/>
    </location>
    <ligand>
        <name>substrate</name>
    </ligand>
</feature>
<protein>
    <submittedName>
        <fullName evidence="12">D-alanyl-D-alanine carboxypeptidase</fullName>
    </submittedName>
</protein>
<reference evidence="12 13" key="1">
    <citation type="submission" date="2016-04" db="EMBL/GenBank/DDBJ databases">
        <title>Complete genome sequence of Fictibacillus phosphorivorans G25-29, a strain toxic to nematodes.</title>
        <authorList>
            <person name="Zheng Z."/>
        </authorList>
    </citation>
    <scope>NUCLEOTIDE SEQUENCE [LARGE SCALE GENOMIC DNA]</scope>
    <source>
        <strain evidence="12 13">G25-29</strain>
    </source>
</reference>
<evidence type="ECO:0000256" key="1">
    <source>
        <dbReference type="ARBA" id="ARBA00007164"/>
    </source>
</evidence>
<feature type="chain" id="PRO_5007816574" evidence="10">
    <location>
        <begin position="30"/>
        <end position="391"/>
    </location>
</feature>